<dbReference type="GO" id="GO:0016985">
    <property type="term" value="F:mannan endo-1,4-beta-mannosidase activity"/>
    <property type="evidence" value="ECO:0007669"/>
    <property type="project" value="UniProtKB-EC"/>
</dbReference>
<evidence type="ECO:0000256" key="4">
    <source>
        <dbReference type="PROSITE-ProRule" id="PRU01100"/>
    </source>
</evidence>
<feature type="chain" id="PRO_5008038915" evidence="6">
    <location>
        <begin position="24"/>
        <end position="644"/>
    </location>
</feature>
<evidence type="ECO:0000259" key="7">
    <source>
        <dbReference type="PROSITE" id="PS51764"/>
    </source>
</evidence>
<evidence type="ECO:0000256" key="6">
    <source>
        <dbReference type="SAM" id="SignalP"/>
    </source>
</evidence>
<feature type="compositionally biased region" description="Low complexity" evidence="5">
    <location>
        <begin position="61"/>
        <end position="104"/>
    </location>
</feature>
<dbReference type="SUPFAM" id="SSF51445">
    <property type="entry name" value="(Trans)glycosidases"/>
    <property type="match status" value="1"/>
</dbReference>
<dbReference type="OrthoDB" id="9802773at2"/>
<dbReference type="PANTHER" id="PTHR40079:SF4">
    <property type="entry name" value="GH26 DOMAIN-CONTAINING PROTEIN-RELATED"/>
    <property type="match status" value="1"/>
</dbReference>
<dbReference type="STRING" id="39492.ERS852540_01864"/>
<evidence type="ECO:0000313" key="9">
    <source>
        <dbReference type="Proteomes" id="UP000095662"/>
    </source>
</evidence>
<dbReference type="InterPro" id="IPR005084">
    <property type="entry name" value="CBM6"/>
</dbReference>
<dbReference type="Pfam" id="PF16990">
    <property type="entry name" value="CBM_35"/>
    <property type="match status" value="1"/>
</dbReference>
<dbReference type="InterPro" id="IPR008979">
    <property type="entry name" value="Galactose-bd-like_sf"/>
</dbReference>
<dbReference type="InterPro" id="IPR000805">
    <property type="entry name" value="Glyco_hydro_26"/>
</dbReference>
<keyword evidence="6" id="KW-0732">Signal</keyword>
<feature type="region of interest" description="Disordered" evidence="5">
    <location>
        <begin position="27"/>
        <end position="188"/>
    </location>
</feature>
<proteinExistence type="inferred from homology"/>
<organism evidence="8 9">
    <name type="scientific">[Eubacterium] siraeum</name>
    <dbReference type="NCBI Taxonomy" id="39492"/>
    <lineage>
        <taxon>Bacteria</taxon>
        <taxon>Bacillati</taxon>
        <taxon>Bacillota</taxon>
        <taxon>Clostridia</taxon>
        <taxon>Eubacteriales</taxon>
        <taxon>Oscillospiraceae</taxon>
        <taxon>Oscillospiraceae incertae sedis</taxon>
    </lineage>
</organism>
<feature type="compositionally biased region" description="Low complexity" evidence="5">
    <location>
        <begin position="27"/>
        <end position="53"/>
    </location>
</feature>
<dbReference type="PRINTS" id="PR00739">
    <property type="entry name" value="GLHYDRLASE26"/>
</dbReference>
<sequence length="644" mass="69282">MKKRIISLILCAAVIISACGCSADNGTLSAGSSSSAASAASSAETASQDTSSDASDKTSSDKQNSSSSDSSDKQNSSSADSSDKQNSSSADSSDKQNNSSDASSETSKPSTNKQESSSSAATASKPANSTGSATSKPTNSAGTATSKPASATAADTTKKPTATTTTKKPSATTTTTTVKQTDDKPLSFSETYEAENGKLSNDMSVISDSNASGGKSAGKFESDSSYCQISITVPADAVYDIVIRSKAIGPYKENDLYADGKKVGTFVSKPDNFSDYTVCAVTFKKGSHTLTVKKSWGWIELDKITVKTGAKISDSTYNVTSSLVNRNATANAKKLYSFLKDSYGKYVITGQQCDGGINGNEFKAIKNLTGDYPALLGLDLMDYTPSRTAFGASSSAVEKAIEFANKGGIVTLCWHWNAPTEYLYSTANNSDGWWGGFYTKSSKFDIAKVMNGQDAKGKKLLDRDIKEIAKQLKRLEKAGVPVIWRPLHEASGGWFWWGAQGPDAYKKLWKYLYNELTNTYGCNNLIWVYNGQSADWYPGDEYVDIVGEDIYPGNHVYDPQVSRFRQAINYGSKTKITALTENGCIFDIDSAVSINALWCWFMTWGNEFTVNGSNYSEKYTEKSVIKKMYASKYSLTLGSLPKIY</sequence>
<dbReference type="PROSITE" id="PS51764">
    <property type="entry name" value="GH26"/>
    <property type="match status" value="1"/>
</dbReference>
<dbReference type="PROSITE" id="PS51257">
    <property type="entry name" value="PROKAR_LIPOPROTEIN"/>
    <property type="match status" value="1"/>
</dbReference>
<dbReference type="PANTHER" id="PTHR40079">
    <property type="entry name" value="MANNAN ENDO-1,4-BETA-MANNOSIDASE E-RELATED"/>
    <property type="match status" value="1"/>
</dbReference>
<dbReference type="GO" id="GO:0006080">
    <property type="term" value="P:substituted mannan metabolic process"/>
    <property type="evidence" value="ECO:0007669"/>
    <property type="project" value="InterPro"/>
</dbReference>
<dbReference type="Gene3D" id="3.20.20.80">
    <property type="entry name" value="Glycosidases"/>
    <property type="match status" value="1"/>
</dbReference>
<evidence type="ECO:0000256" key="5">
    <source>
        <dbReference type="SAM" id="MobiDB-lite"/>
    </source>
</evidence>
<dbReference type="GO" id="GO:0030246">
    <property type="term" value="F:carbohydrate binding"/>
    <property type="evidence" value="ECO:0007669"/>
    <property type="project" value="InterPro"/>
</dbReference>
<gene>
    <name evidence="8" type="primary">manA_6</name>
    <name evidence="8" type="ORF">ERS852540_01864</name>
</gene>
<feature type="compositionally biased region" description="Polar residues" evidence="5">
    <location>
        <begin position="105"/>
        <end position="115"/>
    </location>
</feature>
<dbReference type="InterPro" id="IPR017853">
    <property type="entry name" value="GH"/>
</dbReference>
<accession>A0A174ZP08</accession>
<dbReference type="SUPFAM" id="SSF49785">
    <property type="entry name" value="Galactose-binding domain-like"/>
    <property type="match status" value="1"/>
</dbReference>
<feature type="active site" description="Nucleophile" evidence="4">
    <location>
        <position position="581"/>
    </location>
</feature>
<comment type="similarity">
    <text evidence="1 4">Belongs to the glycosyl hydrolase 26 family.</text>
</comment>
<keyword evidence="2 4" id="KW-0378">Hydrolase</keyword>
<dbReference type="Gene3D" id="2.60.120.260">
    <property type="entry name" value="Galactose-binding domain-like"/>
    <property type="match status" value="1"/>
</dbReference>
<feature type="compositionally biased region" description="Polar residues" evidence="5">
    <location>
        <begin position="130"/>
        <end position="142"/>
    </location>
</feature>
<feature type="region of interest" description="Disordered" evidence="5">
    <location>
        <begin position="199"/>
        <end position="218"/>
    </location>
</feature>
<dbReference type="InterPro" id="IPR022790">
    <property type="entry name" value="GH26_dom"/>
</dbReference>
<feature type="domain" description="GH26" evidence="7">
    <location>
        <begin position="330"/>
        <end position="638"/>
    </location>
</feature>
<name>A0A174ZP08_9FIRM</name>
<feature type="compositionally biased region" description="Low complexity" evidence="5">
    <location>
        <begin position="143"/>
        <end position="179"/>
    </location>
</feature>
<feature type="compositionally biased region" description="Low complexity" evidence="5">
    <location>
        <begin position="116"/>
        <end position="129"/>
    </location>
</feature>
<reference evidence="8 9" key="1">
    <citation type="submission" date="2015-09" db="EMBL/GenBank/DDBJ databases">
        <authorList>
            <consortium name="Pathogen Informatics"/>
        </authorList>
    </citation>
    <scope>NUCLEOTIDE SEQUENCE [LARGE SCALE GENOMIC DNA]</scope>
    <source>
        <strain evidence="8 9">2789STDY5834928</strain>
    </source>
</reference>
<evidence type="ECO:0000256" key="2">
    <source>
        <dbReference type="ARBA" id="ARBA00022801"/>
    </source>
</evidence>
<protein>
    <submittedName>
        <fullName evidence="8">Mannan endo-1,4-beta-mannosidase</fullName>
        <ecNumber evidence="8">3.2.1.78</ecNumber>
    </submittedName>
</protein>
<dbReference type="Proteomes" id="UP000095662">
    <property type="component" value="Unassembled WGS sequence"/>
</dbReference>
<dbReference type="AlphaFoldDB" id="A0A174ZP08"/>
<dbReference type="Pfam" id="PF02156">
    <property type="entry name" value="Glyco_hydro_26"/>
    <property type="match status" value="1"/>
</dbReference>
<keyword evidence="3 4" id="KW-0326">Glycosidase</keyword>
<dbReference type="EMBL" id="CZBY01000015">
    <property type="protein sequence ID" value="CUQ89123.1"/>
    <property type="molecule type" value="Genomic_DNA"/>
</dbReference>
<evidence type="ECO:0000313" key="8">
    <source>
        <dbReference type="EMBL" id="CUQ89123.1"/>
    </source>
</evidence>
<feature type="signal peptide" evidence="6">
    <location>
        <begin position="1"/>
        <end position="23"/>
    </location>
</feature>
<evidence type="ECO:0000256" key="1">
    <source>
        <dbReference type="ARBA" id="ARBA00007754"/>
    </source>
</evidence>
<evidence type="ECO:0000256" key="3">
    <source>
        <dbReference type="ARBA" id="ARBA00023295"/>
    </source>
</evidence>
<dbReference type="EC" id="3.2.1.78" evidence="8"/>
<feature type="active site" description="Proton donor" evidence="4">
    <location>
        <position position="489"/>
    </location>
</feature>
<feature type="compositionally biased region" description="Polar residues" evidence="5">
    <location>
        <begin position="199"/>
        <end position="213"/>
    </location>
</feature>